<dbReference type="Gene3D" id="3.50.50.60">
    <property type="entry name" value="FAD/NAD(P)-binding domain"/>
    <property type="match status" value="1"/>
</dbReference>
<dbReference type="Proteomes" id="UP000054742">
    <property type="component" value="Unassembled WGS sequence"/>
</dbReference>
<dbReference type="RefSeq" id="WP_131793480.1">
    <property type="nucleotide sequence ID" value="NZ_CAAAHU010000005.1"/>
</dbReference>
<evidence type="ECO:0000313" key="4">
    <source>
        <dbReference type="Proteomes" id="UP000054742"/>
    </source>
</evidence>
<keyword evidence="1" id="KW-0560">Oxidoreductase</keyword>
<dbReference type="Pfam" id="PF01266">
    <property type="entry name" value="DAO"/>
    <property type="match status" value="1"/>
</dbReference>
<proteinExistence type="predicted"/>
<dbReference type="PROSITE" id="PS51257">
    <property type="entry name" value="PROKAR_LIPOPROTEIN"/>
    <property type="match status" value="1"/>
</dbReference>
<evidence type="ECO:0000256" key="1">
    <source>
        <dbReference type="ARBA" id="ARBA00023002"/>
    </source>
</evidence>
<dbReference type="InterPro" id="IPR036188">
    <property type="entry name" value="FAD/NAD-bd_sf"/>
</dbReference>
<gene>
    <name evidence="3" type="ORF">Lbru_2115</name>
</gene>
<accession>A0A0W0SEI7</accession>
<reference evidence="3 4" key="1">
    <citation type="submission" date="2015-11" db="EMBL/GenBank/DDBJ databases">
        <title>Genomic analysis of 38 Legionella species identifies large and diverse effector repertoires.</title>
        <authorList>
            <person name="Burstein D."/>
            <person name="Amaro F."/>
            <person name="Zusman T."/>
            <person name="Lifshitz Z."/>
            <person name="Cohen O."/>
            <person name="Gilbert J.A."/>
            <person name="Pupko T."/>
            <person name="Shuman H.A."/>
            <person name="Segal G."/>
        </authorList>
    </citation>
    <scope>NUCLEOTIDE SEQUENCE [LARGE SCALE GENOMIC DNA]</scope>
    <source>
        <strain evidence="3 4">ATCC 43878</strain>
    </source>
</reference>
<dbReference type="EMBL" id="LNXV01000029">
    <property type="protein sequence ID" value="KTC81595.1"/>
    <property type="molecule type" value="Genomic_DNA"/>
</dbReference>
<name>A0A0W0SEI7_9GAMM</name>
<dbReference type="OrthoDB" id="9815989at2"/>
<sequence>MTHTKSNRMNIAIIGGGWYGCHLALALKKAGHKVTIFEKNKDILNEVSGNFGIRLHKGPHYPRSPATRESCHQAFDEFCNTYPDFVVHHEYSIYALGEVDALGNPSKVTREQFEQVCHESPDCKKVDAESLGYKGLQTAMSLDEPSVIIGEELRVRFRRMLEEAGVNIRCETLVQDLQSDANGTVITDEHGFEHRFDYTINASGYQSFIPTEAQNNFPVEMEIVYQPCLGLKYKDRKPTKKPFSFIVMDGWYPCIMPCVEKATFQGDYILTHGAYTIMASCKTASEAHAVLNKLTDDFVEKNIRSRAASEMARFWPEFAERFEYQGYKKAVLAKIKTKNEFRSAVTFGTGRVLHVIPGKLNNVFSAEREINALLESKDCLLENGIHFMKNGILDQARVEIQTKPDKGEPNTCNLQTFADIKKAQDAAKNGIFSTKAEMDMDAGKKHAYSPHSFFHYVPSIPSRCSSPKIVGTCQ</sequence>
<dbReference type="InterPro" id="IPR006076">
    <property type="entry name" value="FAD-dep_OxRdtase"/>
</dbReference>
<dbReference type="SUPFAM" id="SSF51905">
    <property type="entry name" value="FAD/NAD(P)-binding domain"/>
    <property type="match status" value="1"/>
</dbReference>
<evidence type="ECO:0000313" key="3">
    <source>
        <dbReference type="EMBL" id="KTC81595.1"/>
    </source>
</evidence>
<dbReference type="GO" id="GO:0016491">
    <property type="term" value="F:oxidoreductase activity"/>
    <property type="evidence" value="ECO:0007669"/>
    <property type="project" value="UniProtKB-KW"/>
</dbReference>
<dbReference type="PATRIC" id="fig|29422.6.peg.2256"/>
<dbReference type="AlphaFoldDB" id="A0A0W0SEI7"/>
<dbReference type="STRING" id="29422.Lbru_2115"/>
<feature type="domain" description="FAD dependent oxidoreductase" evidence="2">
    <location>
        <begin position="11"/>
        <end position="209"/>
    </location>
</feature>
<keyword evidence="4" id="KW-1185">Reference proteome</keyword>
<organism evidence="3 4">
    <name type="scientific">Legionella brunensis</name>
    <dbReference type="NCBI Taxonomy" id="29422"/>
    <lineage>
        <taxon>Bacteria</taxon>
        <taxon>Pseudomonadati</taxon>
        <taxon>Pseudomonadota</taxon>
        <taxon>Gammaproteobacteria</taxon>
        <taxon>Legionellales</taxon>
        <taxon>Legionellaceae</taxon>
        <taxon>Legionella</taxon>
    </lineage>
</organism>
<protein>
    <submittedName>
        <fullName evidence="3">NADH:flavorubredoxin oxidoreductase</fullName>
    </submittedName>
</protein>
<comment type="caution">
    <text evidence="3">The sequence shown here is derived from an EMBL/GenBank/DDBJ whole genome shotgun (WGS) entry which is preliminary data.</text>
</comment>
<evidence type="ECO:0000259" key="2">
    <source>
        <dbReference type="Pfam" id="PF01266"/>
    </source>
</evidence>